<dbReference type="PROSITE" id="PS50181">
    <property type="entry name" value="FBOX"/>
    <property type="match status" value="1"/>
</dbReference>
<dbReference type="Gene3D" id="1.20.1280.50">
    <property type="match status" value="1"/>
</dbReference>
<comment type="caution">
    <text evidence="2">The sequence shown here is derived from an EMBL/GenBank/DDBJ whole genome shotgun (WGS) entry which is preliminary data.</text>
</comment>
<evidence type="ECO:0000259" key="1">
    <source>
        <dbReference type="PROSITE" id="PS50181"/>
    </source>
</evidence>
<dbReference type="InterPro" id="IPR001810">
    <property type="entry name" value="F-box_dom"/>
</dbReference>
<keyword evidence="3" id="KW-1185">Reference proteome</keyword>
<dbReference type="EMBL" id="MJEQ01037189">
    <property type="protein sequence ID" value="OIT01502.1"/>
    <property type="molecule type" value="Genomic_DNA"/>
</dbReference>
<feature type="domain" description="F-box" evidence="1">
    <location>
        <begin position="22"/>
        <end position="70"/>
    </location>
</feature>
<evidence type="ECO:0000313" key="2">
    <source>
        <dbReference type="EMBL" id="OIT01502.1"/>
    </source>
</evidence>
<evidence type="ECO:0000313" key="3">
    <source>
        <dbReference type="Proteomes" id="UP000187609"/>
    </source>
</evidence>
<organism evidence="2 3">
    <name type="scientific">Nicotiana attenuata</name>
    <name type="common">Coyote tobacco</name>
    <dbReference type="NCBI Taxonomy" id="49451"/>
    <lineage>
        <taxon>Eukaryota</taxon>
        <taxon>Viridiplantae</taxon>
        <taxon>Streptophyta</taxon>
        <taxon>Embryophyta</taxon>
        <taxon>Tracheophyta</taxon>
        <taxon>Spermatophyta</taxon>
        <taxon>Magnoliopsida</taxon>
        <taxon>eudicotyledons</taxon>
        <taxon>Gunneridae</taxon>
        <taxon>Pentapetalae</taxon>
        <taxon>asterids</taxon>
        <taxon>lamiids</taxon>
        <taxon>Solanales</taxon>
        <taxon>Solanaceae</taxon>
        <taxon>Nicotianoideae</taxon>
        <taxon>Nicotianeae</taxon>
        <taxon>Nicotiana</taxon>
    </lineage>
</organism>
<dbReference type="Pfam" id="PF00646">
    <property type="entry name" value="F-box"/>
    <property type="match status" value="1"/>
</dbReference>
<dbReference type="SMART" id="SM00256">
    <property type="entry name" value="FBOX"/>
    <property type="match status" value="1"/>
</dbReference>
<feature type="non-terminal residue" evidence="2">
    <location>
        <position position="151"/>
    </location>
</feature>
<sequence>METSSTKPKLLGASITSTSEGIDRISYLPDEILHNILSSLYIFDVVQLSILSKRWNSIFRTMPYLHFDILRFANERVKRVWVRKLAKKFKDFINWVLISQCAANTRLVRFKLCSSDFFDKVAIFRWIRMITKRNVQELVLSFRLGEPFELP</sequence>
<accession>A0A1J6I949</accession>
<dbReference type="AlphaFoldDB" id="A0A1J6I949"/>
<dbReference type="PANTHER" id="PTHR34223:SF51">
    <property type="entry name" value="OS06G0556300 PROTEIN"/>
    <property type="match status" value="1"/>
</dbReference>
<protein>
    <submittedName>
        <fullName evidence="2">F-boxlrr-repeat protein</fullName>
    </submittedName>
</protein>
<dbReference type="PANTHER" id="PTHR34223">
    <property type="entry name" value="OS11G0201299 PROTEIN"/>
    <property type="match status" value="1"/>
</dbReference>
<dbReference type="Gramene" id="OIT01502">
    <property type="protein sequence ID" value="OIT01502"/>
    <property type="gene ID" value="A4A49_59871"/>
</dbReference>
<name>A0A1J6I949_NICAT</name>
<dbReference type="InterPro" id="IPR036047">
    <property type="entry name" value="F-box-like_dom_sf"/>
</dbReference>
<dbReference type="STRING" id="49451.A0A1J6I949"/>
<reference evidence="2" key="1">
    <citation type="submission" date="2016-11" db="EMBL/GenBank/DDBJ databases">
        <title>The genome of Nicotiana attenuata.</title>
        <authorList>
            <person name="Xu S."/>
            <person name="Brockmoeller T."/>
            <person name="Gaquerel E."/>
            <person name="Navarro A."/>
            <person name="Kuhl H."/>
            <person name="Gase K."/>
            <person name="Ling Z."/>
            <person name="Zhou W."/>
            <person name="Kreitzer C."/>
            <person name="Stanke M."/>
            <person name="Tang H."/>
            <person name="Lyons E."/>
            <person name="Pandey P."/>
            <person name="Pandey S.P."/>
            <person name="Timmermann B."/>
            <person name="Baldwin I.T."/>
        </authorList>
    </citation>
    <scope>NUCLEOTIDE SEQUENCE [LARGE SCALE GENOMIC DNA]</scope>
    <source>
        <strain evidence="2">UT</strain>
    </source>
</reference>
<gene>
    <name evidence="2" type="ORF">A4A49_59871</name>
</gene>
<dbReference type="InterPro" id="IPR053197">
    <property type="entry name" value="F-box_SCFL_complex_component"/>
</dbReference>
<proteinExistence type="predicted"/>
<dbReference type="OMA" id="LRWINHV"/>
<dbReference type="SUPFAM" id="SSF81383">
    <property type="entry name" value="F-box domain"/>
    <property type="match status" value="1"/>
</dbReference>
<dbReference type="Proteomes" id="UP000187609">
    <property type="component" value="Unassembled WGS sequence"/>
</dbReference>